<evidence type="ECO:0000256" key="7">
    <source>
        <dbReference type="SAM" id="MobiDB-lite"/>
    </source>
</evidence>
<feature type="region of interest" description="Disordered" evidence="7">
    <location>
        <begin position="176"/>
        <end position="196"/>
    </location>
</feature>
<gene>
    <name evidence="9" type="ORF">QBE54_03975</name>
</gene>
<dbReference type="Pfam" id="PF00639">
    <property type="entry name" value="Rotamase"/>
    <property type="match status" value="1"/>
</dbReference>
<evidence type="ECO:0000256" key="1">
    <source>
        <dbReference type="ARBA" id="ARBA00000971"/>
    </source>
</evidence>
<dbReference type="EC" id="5.2.1.8" evidence="2"/>
<keyword evidence="3" id="KW-0732">Signal</keyword>
<keyword evidence="10" id="KW-1185">Reference proteome</keyword>
<dbReference type="SUPFAM" id="SSF109998">
    <property type="entry name" value="Triger factor/SurA peptide-binding domain-like"/>
    <property type="match status" value="1"/>
</dbReference>
<dbReference type="PROSITE" id="PS50198">
    <property type="entry name" value="PPIC_PPIASE_2"/>
    <property type="match status" value="1"/>
</dbReference>
<evidence type="ECO:0000256" key="2">
    <source>
        <dbReference type="ARBA" id="ARBA00013194"/>
    </source>
</evidence>
<dbReference type="InterPro" id="IPR046357">
    <property type="entry name" value="PPIase_dom_sf"/>
</dbReference>
<evidence type="ECO:0000256" key="4">
    <source>
        <dbReference type="ARBA" id="ARBA00023110"/>
    </source>
</evidence>
<reference evidence="9 10" key="1">
    <citation type="submission" date="2023-03" db="EMBL/GenBank/DDBJ databases">
        <title>Novel Species.</title>
        <authorList>
            <person name="Ma S."/>
        </authorList>
    </citation>
    <scope>NUCLEOTIDE SEQUENCE [LARGE SCALE GENOMIC DNA]</scope>
    <source>
        <strain evidence="9 10">B11</strain>
    </source>
</reference>
<evidence type="ECO:0000259" key="8">
    <source>
        <dbReference type="PROSITE" id="PS50198"/>
    </source>
</evidence>
<proteinExistence type="predicted"/>
<dbReference type="RefSeq" id="WP_369019059.1">
    <property type="nucleotide sequence ID" value="NZ_CP121689.1"/>
</dbReference>
<evidence type="ECO:0000313" key="9">
    <source>
        <dbReference type="EMBL" id="WZL76895.1"/>
    </source>
</evidence>
<dbReference type="PANTHER" id="PTHR47245:SF1">
    <property type="entry name" value="FOLDASE PROTEIN PRSA"/>
    <property type="match status" value="1"/>
</dbReference>
<dbReference type="InterPro" id="IPR050245">
    <property type="entry name" value="PrsA_foldase"/>
</dbReference>
<dbReference type="Pfam" id="PF13624">
    <property type="entry name" value="SurA_N_3"/>
    <property type="match status" value="1"/>
</dbReference>
<dbReference type="SUPFAM" id="SSF54534">
    <property type="entry name" value="FKBP-like"/>
    <property type="match status" value="1"/>
</dbReference>
<comment type="catalytic activity">
    <reaction evidence="1">
        <text>[protein]-peptidylproline (omega=180) = [protein]-peptidylproline (omega=0)</text>
        <dbReference type="Rhea" id="RHEA:16237"/>
        <dbReference type="Rhea" id="RHEA-COMP:10747"/>
        <dbReference type="Rhea" id="RHEA-COMP:10748"/>
        <dbReference type="ChEBI" id="CHEBI:83833"/>
        <dbReference type="ChEBI" id="CHEBI:83834"/>
        <dbReference type="EC" id="5.2.1.8"/>
    </reaction>
</comment>
<dbReference type="InterPro" id="IPR000297">
    <property type="entry name" value="PPIase_PpiC"/>
</dbReference>
<evidence type="ECO:0000256" key="5">
    <source>
        <dbReference type="ARBA" id="ARBA00023235"/>
    </source>
</evidence>
<accession>A0ABZ2YD19</accession>
<evidence type="ECO:0000313" key="10">
    <source>
        <dbReference type="Proteomes" id="UP001461341"/>
    </source>
</evidence>
<dbReference type="GO" id="GO:0003755">
    <property type="term" value="F:peptidyl-prolyl cis-trans isomerase activity"/>
    <property type="evidence" value="ECO:0007669"/>
    <property type="project" value="UniProtKB-EC"/>
</dbReference>
<keyword evidence="5 6" id="KW-0413">Isomerase</keyword>
<sequence length="298" mass="33914">MGSRLTKLFLMGTLLLLCLVILVSFGYAQEETSGERVIIAQVNGEPVYLDEIKEIWDSLPQEYKAQFPGGLKDLLEQWIRQILLVQEAQKEGLAEDPEVAKKIENLKKQILIQELIQRKIVDAVKVTDEEIENEYTAHPELYTEPEKVKAKHIMVSSEQQAQEVLNELRSGKPFEEVARERSESPDASNGGDMGYVERGDLSEEIEKVIFELAPGNFSDVIKTDYGFHIFMVEEHVPPRLKEIDEVKEEITARLLPKKQQEAFEELIRELKKSSEIVIFEENIPTSDNGSSPEEGATE</sequence>
<dbReference type="Gene3D" id="1.10.8.1040">
    <property type="match status" value="1"/>
</dbReference>
<evidence type="ECO:0000256" key="6">
    <source>
        <dbReference type="PROSITE-ProRule" id="PRU00278"/>
    </source>
</evidence>
<organism evidence="9 10">
    <name type="scientific">Thermatribacter velox</name>
    <dbReference type="NCBI Taxonomy" id="3039681"/>
    <lineage>
        <taxon>Bacteria</taxon>
        <taxon>Pseudomonadati</taxon>
        <taxon>Atribacterota</taxon>
        <taxon>Atribacteria</taxon>
        <taxon>Atribacterales</taxon>
        <taxon>Thermatribacteraceae</taxon>
        <taxon>Thermatribacter</taxon>
    </lineage>
</organism>
<feature type="domain" description="PpiC" evidence="8">
    <location>
        <begin position="145"/>
        <end position="234"/>
    </location>
</feature>
<dbReference type="Proteomes" id="UP001461341">
    <property type="component" value="Chromosome"/>
</dbReference>
<keyword evidence="4 6" id="KW-0697">Rotamase</keyword>
<dbReference type="EMBL" id="CP121689">
    <property type="protein sequence ID" value="WZL76895.1"/>
    <property type="molecule type" value="Genomic_DNA"/>
</dbReference>
<dbReference type="Gene3D" id="3.10.50.40">
    <property type="match status" value="1"/>
</dbReference>
<protein>
    <recommendedName>
        <fullName evidence="2">peptidylprolyl isomerase</fullName>
        <ecNumber evidence="2">5.2.1.8</ecNumber>
    </recommendedName>
</protein>
<dbReference type="InterPro" id="IPR027304">
    <property type="entry name" value="Trigger_fact/SurA_dom_sf"/>
</dbReference>
<dbReference type="PANTHER" id="PTHR47245">
    <property type="entry name" value="PEPTIDYLPROLYL ISOMERASE"/>
    <property type="match status" value="1"/>
</dbReference>
<name>A0ABZ2YD19_9BACT</name>
<evidence type="ECO:0000256" key="3">
    <source>
        <dbReference type="ARBA" id="ARBA00022729"/>
    </source>
</evidence>